<gene>
    <name evidence="2" type="ORF">AVDCRST_MAG19-17</name>
</gene>
<name>A0A6J4U6V4_9BACT</name>
<dbReference type="AlphaFoldDB" id="A0A6J4U6V4"/>
<feature type="non-terminal residue" evidence="2">
    <location>
        <position position="101"/>
    </location>
</feature>
<evidence type="ECO:0000313" key="2">
    <source>
        <dbReference type="EMBL" id="CAA9542673.1"/>
    </source>
</evidence>
<evidence type="ECO:0000256" key="1">
    <source>
        <dbReference type="SAM" id="MobiDB-lite"/>
    </source>
</evidence>
<protein>
    <submittedName>
        <fullName evidence="2">Uncharacterized protein</fullName>
    </submittedName>
</protein>
<sequence>WTGPPRRTSGSRSSTRTFAGSWISGGCGRSQARHGTMLSSSADLSASCVARWIAARLGSTPITTGVTAGSGVPSFPTSRSSPCRLAERYAEATVGWGSPTP</sequence>
<proteinExistence type="predicted"/>
<feature type="non-terminal residue" evidence="2">
    <location>
        <position position="1"/>
    </location>
</feature>
<feature type="region of interest" description="Disordered" evidence="1">
    <location>
        <begin position="1"/>
        <end position="36"/>
    </location>
</feature>
<dbReference type="EMBL" id="CADCWL010000003">
    <property type="protein sequence ID" value="CAA9542673.1"/>
    <property type="molecule type" value="Genomic_DNA"/>
</dbReference>
<reference evidence="2" key="1">
    <citation type="submission" date="2020-02" db="EMBL/GenBank/DDBJ databases">
        <authorList>
            <person name="Meier V. D."/>
        </authorList>
    </citation>
    <scope>NUCLEOTIDE SEQUENCE</scope>
    <source>
        <strain evidence="2">AVDCRST_MAG19</strain>
    </source>
</reference>
<feature type="compositionally biased region" description="Low complexity" evidence="1">
    <location>
        <begin position="1"/>
        <end position="17"/>
    </location>
</feature>
<accession>A0A6J4U6V4</accession>
<organism evidence="2">
    <name type="scientific">uncultured Thermomicrobiales bacterium</name>
    <dbReference type="NCBI Taxonomy" id="1645740"/>
    <lineage>
        <taxon>Bacteria</taxon>
        <taxon>Pseudomonadati</taxon>
        <taxon>Thermomicrobiota</taxon>
        <taxon>Thermomicrobia</taxon>
        <taxon>Thermomicrobiales</taxon>
        <taxon>environmental samples</taxon>
    </lineage>
</organism>